<dbReference type="InterPro" id="IPR010998">
    <property type="entry name" value="Integrase_recombinase_N"/>
</dbReference>
<evidence type="ECO:0000259" key="7">
    <source>
        <dbReference type="PROSITE" id="PS51900"/>
    </source>
</evidence>
<evidence type="ECO:0000256" key="4">
    <source>
        <dbReference type="ARBA" id="ARBA00023172"/>
    </source>
</evidence>
<proteinExistence type="inferred from homology"/>
<dbReference type="RefSeq" id="WP_182538327.1">
    <property type="nucleotide sequence ID" value="NZ_JACGXA010000001.1"/>
</dbReference>
<keyword evidence="9" id="KW-1185">Reference proteome</keyword>
<dbReference type="PANTHER" id="PTHR30349:SF41">
    <property type="entry name" value="INTEGRASE_RECOMBINASE PROTEIN MJ0367-RELATED"/>
    <property type="match status" value="1"/>
</dbReference>
<dbReference type="EMBL" id="JACGXA010000001">
    <property type="protein sequence ID" value="MBA8803369.1"/>
    <property type="molecule type" value="Genomic_DNA"/>
</dbReference>
<dbReference type="Pfam" id="PF00589">
    <property type="entry name" value="Phage_integrase"/>
    <property type="match status" value="1"/>
</dbReference>
<dbReference type="InterPro" id="IPR044068">
    <property type="entry name" value="CB"/>
</dbReference>
<dbReference type="InterPro" id="IPR050090">
    <property type="entry name" value="Tyrosine_recombinase_XerCD"/>
</dbReference>
<dbReference type="Proteomes" id="UP000580910">
    <property type="component" value="Unassembled WGS sequence"/>
</dbReference>
<evidence type="ECO:0000313" key="8">
    <source>
        <dbReference type="EMBL" id="MBA8803369.1"/>
    </source>
</evidence>
<keyword evidence="3 5" id="KW-0238">DNA-binding</keyword>
<sequence length="346" mass="37711">MKGNLLVHDAIDGWFLARAPRKDSPHTRAAYTRDLTAIITVTAAHLGRTVDDLRVGDLTLSVLRHAFGTWSEGRAAASIRRAHSTWSGFFEYLVSEEHLDGSPMPGVGKPRSPQRLPKPFAEDDAARIVRTLTDAAVRRRQPWPELDAAVVLTAMVTGVRSAELLAVDIGDVTRTAGNERIKVLGKGDAERSIPVEPVLLDFLDSYLDSRRARFPGTARQRGVTSDGDPWAWWRPHDPLFVDRTGQRMRTGALQYLVELVYRDAGVNAARARGALVHALRHTAATRLVERGGTAVELMDFLGHRSLATSQGYLASTAAGVRAAAARSPVYGLLSAPVPPPERDAPD</sequence>
<name>A0A7W3P9E1_9ACTN</name>
<dbReference type="Pfam" id="PF02899">
    <property type="entry name" value="Phage_int_SAM_1"/>
    <property type="match status" value="1"/>
</dbReference>
<keyword evidence="2" id="KW-0229">DNA integration</keyword>
<evidence type="ECO:0000256" key="3">
    <source>
        <dbReference type="ARBA" id="ARBA00023125"/>
    </source>
</evidence>
<dbReference type="CDD" id="cd00397">
    <property type="entry name" value="DNA_BRE_C"/>
    <property type="match status" value="1"/>
</dbReference>
<dbReference type="AlphaFoldDB" id="A0A7W3P9E1"/>
<reference evidence="8 9" key="1">
    <citation type="submission" date="2020-07" db="EMBL/GenBank/DDBJ databases">
        <title>Sequencing the genomes of 1000 actinobacteria strains.</title>
        <authorList>
            <person name="Klenk H.-P."/>
        </authorList>
    </citation>
    <scope>NUCLEOTIDE SEQUENCE [LARGE SCALE GENOMIC DNA]</scope>
    <source>
        <strain evidence="8 9">DSM 21349</strain>
    </source>
</reference>
<dbReference type="InterPro" id="IPR013762">
    <property type="entry name" value="Integrase-like_cat_sf"/>
</dbReference>
<dbReference type="InterPro" id="IPR002104">
    <property type="entry name" value="Integrase_catalytic"/>
</dbReference>
<feature type="domain" description="Tyr recombinase" evidence="6">
    <location>
        <begin position="115"/>
        <end position="325"/>
    </location>
</feature>
<accession>A0A7W3P9E1</accession>
<dbReference type="Gene3D" id="1.10.443.10">
    <property type="entry name" value="Intergrase catalytic core"/>
    <property type="match status" value="1"/>
</dbReference>
<organism evidence="8 9">
    <name type="scientific">Nocardioides ginsengisegetis</name>
    <dbReference type="NCBI Taxonomy" id="661491"/>
    <lineage>
        <taxon>Bacteria</taxon>
        <taxon>Bacillati</taxon>
        <taxon>Actinomycetota</taxon>
        <taxon>Actinomycetes</taxon>
        <taxon>Propionibacteriales</taxon>
        <taxon>Nocardioidaceae</taxon>
        <taxon>Nocardioides</taxon>
    </lineage>
</organism>
<dbReference type="PANTHER" id="PTHR30349">
    <property type="entry name" value="PHAGE INTEGRASE-RELATED"/>
    <property type="match status" value="1"/>
</dbReference>
<dbReference type="InterPro" id="IPR011010">
    <property type="entry name" value="DNA_brk_join_enz"/>
</dbReference>
<evidence type="ECO:0000313" key="9">
    <source>
        <dbReference type="Proteomes" id="UP000580910"/>
    </source>
</evidence>
<protein>
    <submittedName>
        <fullName evidence="8">Integrase/recombinase XerD</fullName>
    </submittedName>
</protein>
<comment type="similarity">
    <text evidence="1">Belongs to the 'phage' integrase family.</text>
</comment>
<evidence type="ECO:0000256" key="5">
    <source>
        <dbReference type="PROSITE-ProRule" id="PRU01248"/>
    </source>
</evidence>
<evidence type="ECO:0000256" key="2">
    <source>
        <dbReference type="ARBA" id="ARBA00022908"/>
    </source>
</evidence>
<comment type="caution">
    <text evidence="8">The sequence shown here is derived from an EMBL/GenBank/DDBJ whole genome shotgun (WGS) entry which is preliminary data.</text>
</comment>
<feature type="domain" description="Core-binding (CB)" evidence="7">
    <location>
        <begin position="5"/>
        <end position="94"/>
    </location>
</feature>
<keyword evidence="4" id="KW-0233">DNA recombination</keyword>
<dbReference type="GO" id="GO:0003677">
    <property type="term" value="F:DNA binding"/>
    <property type="evidence" value="ECO:0007669"/>
    <property type="project" value="UniProtKB-UniRule"/>
</dbReference>
<dbReference type="GO" id="GO:0006310">
    <property type="term" value="P:DNA recombination"/>
    <property type="evidence" value="ECO:0007669"/>
    <property type="project" value="UniProtKB-KW"/>
</dbReference>
<dbReference type="Gene3D" id="1.10.150.130">
    <property type="match status" value="1"/>
</dbReference>
<dbReference type="InterPro" id="IPR004107">
    <property type="entry name" value="Integrase_SAM-like_N"/>
</dbReference>
<dbReference type="PROSITE" id="PS51900">
    <property type="entry name" value="CB"/>
    <property type="match status" value="1"/>
</dbReference>
<dbReference type="SUPFAM" id="SSF56349">
    <property type="entry name" value="DNA breaking-rejoining enzymes"/>
    <property type="match status" value="1"/>
</dbReference>
<evidence type="ECO:0000259" key="6">
    <source>
        <dbReference type="PROSITE" id="PS51898"/>
    </source>
</evidence>
<dbReference type="PROSITE" id="PS51898">
    <property type="entry name" value="TYR_RECOMBINASE"/>
    <property type="match status" value="1"/>
</dbReference>
<gene>
    <name evidence="8" type="ORF">FB382_001660</name>
</gene>
<dbReference type="GO" id="GO:0015074">
    <property type="term" value="P:DNA integration"/>
    <property type="evidence" value="ECO:0007669"/>
    <property type="project" value="UniProtKB-KW"/>
</dbReference>
<evidence type="ECO:0000256" key="1">
    <source>
        <dbReference type="ARBA" id="ARBA00008857"/>
    </source>
</evidence>